<sequence>MAKKFYAVKRGRKTGIFTVWAECSAQVQGFQGAVYKGFMTEAEARDWLGGAGNSAVVNTAKCGTAAKKSSAPTVDAPVDADYIIHTDGSCLRNPGGAGGWAAVIETVATGEVREHSGGDPETTNNRMELTAALEAMNAVPEGARVALYTDSQYLKNAFTKFWLPAWKKRGWKKADGEPVLNQDLWIQLDAAFAARRVQFHWVKGHAGNPRNERCDELARSEAERFNR</sequence>
<evidence type="ECO:0000256" key="5">
    <source>
        <dbReference type="ARBA" id="ARBA00022722"/>
    </source>
</evidence>
<dbReference type="InterPro" id="IPR050092">
    <property type="entry name" value="RNase_H"/>
</dbReference>
<evidence type="ECO:0000313" key="12">
    <source>
        <dbReference type="EMBL" id="GAA0202842.1"/>
    </source>
</evidence>
<dbReference type="EMBL" id="BAAACR010000002">
    <property type="protein sequence ID" value="GAA0202842.1"/>
    <property type="molecule type" value="Genomic_DNA"/>
</dbReference>
<evidence type="ECO:0000256" key="4">
    <source>
        <dbReference type="ARBA" id="ARBA00012180"/>
    </source>
</evidence>
<comment type="catalytic activity">
    <reaction evidence="1 10">
        <text>Endonucleolytic cleavage to 5'-phosphomonoester.</text>
        <dbReference type="EC" id="3.1.26.4"/>
    </reaction>
</comment>
<evidence type="ECO:0000256" key="8">
    <source>
        <dbReference type="ARBA" id="ARBA00022801"/>
    </source>
</evidence>
<proteinExistence type="inferred from homology"/>
<dbReference type="PROSITE" id="PS50879">
    <property type="entry name" value="RNASE_H_1"/>
    <property type="match status" value="1"/>
</dbReference>
<dbReference type="Pfam" id="PF00075">
    <property type="entry name" value="RNase_H"/>
    <property type="match status" value="1"/>
</dbReference>
<name>A0ABN0SW14_9FIRM</name>
<evidence type="ECO:0000313" key="13">
    <source>
        <dbReference type="Proteomes" id="UP001500399"/>
    </source>
</evidence>
<dbReference type="PANTHER" id="PTHR10642:SF26">
    <property type="entry name" value="RIBONUCLEASE H1"/>
    <property type="match status" value="1"/>
</dbReference>
<dbReference type="InterPro" id="IPR017067">
    <property type="entry name" value="RNase_H1_euk"/>
</dbReference>
<keyword evidence="5 10" id="KW-0540">Nuclease</keyword>
<dbReference type="RefSeq" id="WP_304987679.1">
    <property type="nucleotide sequence ID" value="NZ_BAAACR010000002.1"/>
</dbReference>
<evidence type="ECO:0000256" key="9">
    <source>
        <dbReference type="ARBA" id="ARBA00022842"/>
    </source>
</evidence>
<dbReference type="InterPro" id="IPR011320">
    <property type="entry name" value="RNase_H1_N"/>
</dbReference>
<dbReference type="InterPro" id="IPR022892">
    <property type="entry name" value="RNaseHI"/>
</dbReference>
<feature type="binding site" evidence="10">
    <location>
        <position position="150"/>
    </location>
    <ligand>
        <name>Mg(2+)</name>
        <dbReference type="ChEBI" id="CHEBI:18420"/>
        <label>1</label>
    </ligand>
</feature>
<dbReference type="CDD" id="cd09278">
    <property type="entry name" value="RNase_HI_prokaryote_like"/>
    <property type="match status" value="1"/>
</dbReference>
<comment type="caution">
    <text evidence="12">The sequence shown here is derived from an EMBL/GenBank/DDBJ whole genome shotgun (WGS) entry which is preliminary data.</text>
</comment>
<keyword evidence="8 10" id="KW-0378">Hydrolase</keyword>
<comment type="similarity">
    <text evidence="2 10">Belongs to the RNase H family.</text>
</comment>
<evidence type="ECO:0000256" key="2">
    <source>
        <dbReference type="ARBA" id="ARBA00005300"/>
    </source>
</evidence>
<dbReference type="Proteomes" id="UP001500399">
    <property type="component" value="Unassembled WGS sequence"/>
</dbReference>
<keyword evidence="10" id="KW-0963">Cytoplasm</keyword>
<gene>
    <name evidence="10" type="primary">rnhA</name>
    <name evidence="12" type="ORF">GCM10008919_02720</name>
</gene>
<dbReference type="SUPFAM" id="SSF53098">
    <property type="entry name" value="Ribonuclease H-like"/>
    <property type="match status" value="1"/>
</dbReference>
<feature type="domain" description="RNase H type-1" evidence="11">
    <location>
        <begin position="78"/>
        <end position="223"/>
    </location>
</feature>
<dbReference type="PIRSF" id="PIRSF036852">
    <property type="entry name" value="Ribonuclease_H1_euk"/>
    <property type="match status" value="1"/>
</dbReference>
<keyword evidence="6 10" id="KW-0479">Metal-binding</keyword>
<protein>
    <recommendedName>
        <fullName evidence="4 10">Ribonuclease H</fullName>
        <shortName evidence="10">RNase H</shortName>
        <ecNumber evidence="4 10">3.1.26.4</ecNumber>
    </recommendedName>
</protein>
<evidence type="ECO:0000259" key="11">
    <source>
        <dbReference type="PROSITE" id="PS50879"/>
    </source>
</evidence>
<reference evidence="12 13" key="1">
    <citation type="journal article" date="2019" name="Int. J. Syst. Evol. Microbiol.">
        <title>The Global Catalogue of Microorganisms (GCM) 10K type strain sequencing project: providing services to taxonomists for standard genome sequencing and annotation.</title>
        <authorList>
            <consortium name="The Broad Institute Genomics Platform"/>
            <consortium name="The Broad Institute Genome Sequencing Center for Infectious Disease"/>
            <person name="Wu L."/>
            <person name="Ma J."/>
        </authorList>
    </citation>
    <scope>NUCLEOTIDE SEQUENCE [LARGE SCALE GENOMIC DNA]</scope>
    <source>
        <strain evidence="12 13">JCM 8542</strain>
    </source>
</reference>
<dbReference type="NCBIfam" id="NF001236">
    <property type="entry name" value="PRK00203.1"/>
    <property type="match status" value="1"/>
</dbReference>
<comment type="subcellular location">
    <subcellularLocation>
        <location evidence="10">Cytoplasm</location>
    </subcellularLocation>
</comment>
<keyword evidence="7 10" id="KW-0255">Endonuclease</keyword>
<dbReference type="Gene3D" id="3.40.970.10">
    <property type="entry name" value="Ribonuclease H1, N-terminal domain"/>
    <property type="match status" value="1"/>
</dbReference>
<dbReference type="SUPFAM" id="SSF55658">
    <property type="entry name" value="L9 N-domain-like"/>
    <property type="match status" value="1"/>
</dbReference>
<dbReference type="InterPro" id="IPR036397">
    <property type="entry name" value="RNaseH_sf"/>
</dbReference>
<dbReference type="InterPro" id="IPR009027">
    <property type="entry name" value="Ribosomal_bL9/RNase_H1_N"/>
</dbReference>
<feature type="binding site" evidence="10">
    <location>
        <position position="87"/>
    </location>
    <ligand>
        <name>Mg(2+)</name>
        <dbReference type="ChEBI" id="CHEBI:18420"/>
        <label>2</label>
    </ligand>
</feature>
<keyword evidence="9 10" id="KW-0460">Magnesium</keyword>
<feature type="binding site" evidence="10">
    <location>
        <position position="87"/>
    </location>
    <ligand>
        <name>Mg(2+)</name>
        <dbReference type="ChEBI" id="CHEBI:18420"/>
        <label>1</label>
    </ligand>
</feature>
<evidence type="ECO:0000256" key="6">
    <source>
        <dbReference type="ARBA" id="ARBA00022723"/>
    </source>
</evidence>
<comment type="function">
    <text evidence="10">Endonuclease that specifically degrades the RNA of RNA-DNA hybrids.</text>
</comment>
<accession>A0ABN0SW14</accession>
<dbReference type="Gene3D" id="3.30.420.10">
    <property type="entry name" value="Ribonuclease H-like superfamily/Ribonuclease H"/>
    <property type="match status" value="1"/>
</dbReference>
<evidence type="ECO:0000256" key="10">
    <source>
        <dbReference type="HAMAP-Rule" id="MF_00042"/>
    </source>
</evidence>
<evidence type="ECO:0000256" key="7">
    <source>
        <dbReference type="ARBA" id="ARBA00022759"/>
    </source>
</evidence>
<feature type="binding site" evidence="10">
    <location>
        <position position="215"/>
    </location>
    <ligand>
        <name>Mg(2+)</name>
        <dbReference type="ChEBI" id="CHEBI:18420"/>
        <label>2</label>
    </ligand>
</feature>
<keyword evidence="13" id="KW-1185">Reference proteome</keyword>
<dbReference type="PANTHER" id="PTHR10642">
    <property type="entry name" value="RIBONUCLEASE H1"/>
    <property type="match status" value="1"/>
</dbReference>
<dbReference type="Pfam" id="PF01693">
    <property type="entry name" value="Cauli_VI"/>
    <property type="match status" value="1"/>
</dbReference>
<dbReference type="InterPro" id="IPR037056">
    <property type="entry name" value="RNase_H1_N_sf"/>
</dbReference>
<dbReference type="HAMAP" id="MF_00042">
    <property type="entry name" value="RNase_H"/>
    <property type="match status" value="1"/>
</dbReference>
<evidence type="ECO:0000256" key="3">
    <source>
        <dbReference type="ARBA" id="ARBA00011245"/>
    </source>
</evidence>
<organism evidence="12 13">
    <name type="scientific">Selenomonas dianae</name>
    <dbReference type="NCBI Taxonomy" id="135079"/>
    <lineage>
        <taxon>Bacteria</taxon>
        <taxon>Bacillati</taxon>
        <taxon>Bacillota</taxon>
        <taxon>Negativicutes</taxon>
        <taxon>Selenomonadales</taxon>
        <taxon>Selenomonadaceae</taxon>
        <taxon>Selenomonas</taxon>
    </lineage>
</organism>
<dbReference type="InterPro" id="IPR002156">
    <property type="entry name" value="RNaseH_domain"/>
</dbReference>
<feature type="binding site" evidence="10">
    <location>
        <position position="128"/>
    </location>
    <ligand>
        <name>Mg(2+)</name>
        <dbReference type="ChEBI" id="CHEBI:18420"/>
        <label>1</label>
    </ligand>
</feature>
<dbReference type="EC" id="3.1.26.4" evidence="4 10"/>
<comment type="cofactor">
    <cofactor evidence="10">
        <name>Mg(2+)</name>
        <dbReference type="ChEBI" id="CHEBI:18420"/>
    </cofactor>
    <text evidence="10">Binds 1 Mg(2+) ion per subunit. May bind a second metal ion at a regulatory site, or after substrate binding.</text>
</comment>
<dbReference type="InterPro" id="IPR012337">
    <property type="entry name" value="RNaseH-like_sf"/>
</dbReference>
<comment type="subunit">
    <text evidence="3 10">Monomer.</text>
</comment>
<evidence type="ECO:0000256" key="1">
    <source>
        <dbReference type="ARBA" id="ARBA00000077"/>
    </source>
</evidence>